<organism evidence="6 7">
    <name type="scientific">Byssochlamys spectabilis (strain No. 5 / NBRC 109023)</name>
    <name type="common">Paecilomyces variotii</name>
    <dbReference type="NCBI Taxonomy" id="1356009"/>
    <lineage>
        <taxon>Eukaryota</taxon>
        <taxon>Fungi</taxon>
        <taxon>Dikarya</taxon>
        <taxon>Ascomycota</taxon>
        <taxon>Pezizomycotina</taxon>
        <taxon>Eurotiomycetes</taxon>
        <taxon>Eurotiomycetidae</taxon>
        <taxon>Eurotiales</taxon>
        <taxon>Thermoascaceae</taxon>
        <taxon>Paecilomyces</taxon>
    </lineage>
</organism>
<name>V5FZA6_BYSSN</name>
<protein>
    <recommendedName>
        <fullName evidence="5">Metallo-beta-lactamase domain-containing protein</fullName>
    </recommendedName>
</protein>
<comment type="similarity">
    <text evidence="1">Belongs to the metallo-beta-lactamase superfamily.</text>
</comment>
<dbReference type="eggNOG" id="ENOG502S1A6">
    <property type="taxonomic scope" value="Eukaryota"/>
</dbReference>
<keyword evidence="2" id="KW-0479">Metal-binding</keyword>
<keyword evidence="3" id="KW-0378">Hydrolase</keyword>
<keyword evidence="7" id="KW-1185">Reference proteome</keyword>
<dbReference type="AlphaFoldDB" id="V5FZA6"/>
<dbReference type="SMART" id="SM00849">
    <property type="entry name" value="Lactamase_B"/>
    <property type="match status" value="1"/>
</dbReference>
<gene>
    <name evidence="6" type="ORF">PVAR5_2577</name>
</gene>
<dbReference type="OrthoDB" id="10250730at2759"/>
<dbReference type="Proteomes" id="UP000018001">
    <property type="component" value="Unassembled WGS sequence"/>
</dbReference>
<dbReference type="Pfam" id="PF00753">
    <property type="entry name" value="Lactamase_B"/>
    <property type="match status" value="1"/>
</dbReference>
<evidence type="ECO:0000256" key="3">
    <source>
        <dbReference type="ARBA" id="ARBA00022801"/>
    </source>
</evidence>
<dbReference type="InterPro" id="IPR036866">
    <property type="entry name" value="RibonucZ/Hydroxyglut_hydro"/>
</dbReference>
<reference evidence="7" key="1">
    <citation type="journal article" date="2014" name="Genome Announc.">
        <title>Draft genome sequence of the formaldehyde-resistant fungus Byssochlamys spectabilis No. 5 (anamorph Paecilomyces variotii No. 5) (NBRC109023).</title>
        <authorList>
            <person name="Oka T."/>
            <person name="Ekino K."/>
            <person name="Fukuda K."/>
            <person name="Nomura Y."/>
        </authorList>
    </citation>
    <scope>NUCLEOTIDE SEQUENCE [LARGE SCALE GENOMIC DNA]</scope>
    <source>
        <strain evidence="7">No. 5 / NBRC 109023</strain>
    </source>
</reference>
<evidence type="ECO:0000256" key="1">
    <source>
        <dbReference type="ARBA" id="ARBA00007749"/>
    </source>
</evidence>
<dbReference type="GO" id="GO:0016787">
    <property type="term" value="F:hydrolase activity"/>
    <property type="evidence" value="ECO:0007669"/>
    <property type="project" value="UniProtKB-KW"/>
</dbReference>
<dbReference type="HOGENOM" id="CLU_030571_1_0_1"/>
<evidence type="ECO:0000256" key="4">
    <source>
        <dbReference type="ARBA" id="ARBA00022833"/>
    </source>
</evidence>
<comment type="caution">
    <text evidence="6">The sequence shown here is derived from an EMBL/GenBank/DDBJ whole genome shotgun (WGS) entry which is preliminary data.</text>
</comment>
<dbReference type="InterPro" id="IPR001279">
    <property type="entry name" value="Metallo-B-lactamas"/>
</dbReference>
<dbReference type="PANTHER" id="PTHR42978">
    <property type="entry name" value="QUORUM-QUENCHING LACTONASE YTNP-RELATED-RELATED"/>
    <property type="match status" value="1"/>
</dbReference>
<dbReference type="Gene3D" id="3.60.15.10">
    <property type="entry name" value="Ribonuclease Z/Hydroxyacylglutathione hydrolase-like"/>
    <property type="match status" value="1"/>
</dbReference>
<dbReference type="EMBL" id="BAUL01000073">
    <property type="protein sequence ID" value="GAD93957.1"/>
    <property type="molecule type" value="Genomic_DNA"/>
</dbReference>
<proteinExistence type="inferred from homology"/>
<accession>V5FZA6</accession>
<dbReference type="CDD" id="cd07730">
    <property type="entry name" value="metallo-hydrolase-like_MBL-fold"/>
    <property type="match status" value="1"/>
</dbReference>
<evidence type="ECO:0000259" key="5">
    <source>
        <dbReference type="SMART" id="SM00849"/>
    </source>
</evidence>
<evidence type="ECO:0000256" key="2">
    <source>
        <dbReference type="ARBA" id="ARBA00022723"/>
    </source>
</evidence>
<dbReference type="GO" id="GO:0046872">
    <property type="term" value="F:metal ion binding"/>
    <property type="evidence" value="ECO:0007669"/>
    <property type="project" value="UniProtKB-KW"/>
</dbReference>
<dbReference type="PANTHER" id="PTHR42978:SF5">
    <property type="entry name" value="METALLO-BETA-LACTAMASE DOMAIN-CONTAINING PROTEIN"/>
    <property type="match status" value="1"/>
</dbReference>
<feature type="domain" description="Metallo-beta-lactamase" evidence="5">
    <location>
        <begin position="57"/>
        <end position="279"/>
    </location>
</feature>
<dbReference type="SUPFAM" id="SSF56281">
    <property type="entry name" value="Metallo-hydrolase/oxidoreductase"/>
    <property type="match status" value="1"/>
</dbReference>
<sequence>MPSTGKMLHPAKAAPHLHIPAGNAIRVRIIDSTSRIKAPVAYFMRPLIEGHDQLMAPAYSFLIEQKSSSRKILFDLGLRKDWQNHPPAVQSIISGPGWEMSVEKNVAEILQENNVDVAGGAIEAVIWSHWHFDHTGDVITFPHATKLITGPGVRDAFLPGFPANPESPLVEADFEGREHVEIDFDSADTVQVGNFRAVDYFKDGSFYILDAPGHAVGHICGLARVTSTKDGDAEDTFIFMGADTCHHGGEFRPSEYMPLPVEISPSPYVKKYPSTCPGHVFEALHPIKKGVEPYYHIHDGLPHSKEQADISCENMQQFDIAENVFVIIAHDESIIDPGVGIALFPRGDVKNWKKEDQANKVRWAFLKDFTLAVEKLGY</sequence>
<evidence type="ECO:0000313" key="7">
    <source>
        <dbReference type="Proteomes" id="UP000018001"/>
    </source>
</evidence>
<dbReference type="InterPro" id="IPR051013">
    <property type="entry name" value="MBL_superfamily_lactonases"/>
</dbReference>
<keyword evidence="4" id="KW-0862">Zinc</keyword>
<dbReference type="InParanoid" id="V5FZA6"/>
<evidence type="ECO:0000313" key="6">
    <source>
        <dbReference type="EMBL" id="GAD93957.1"/>
    </source>
</evidence>